<feature type="signal peptide" evidence="2">
    <location>
        <begin position="1"/>
        <end position="16"/>
    </location>
</feature>
<evidence type="ECO:0000256" key="2">
    <source>
        <dbReference type="SAM" id="SignalP"/>
    </source>
</evidence>
<accession>A0AAW2YRS3</accession>
<organism evidence="3 4">
    <name type="scientific">Acrasis kona</name>
    <dbReference type="NCBI Taxonomy" id="1008807"/>
    <lineage>
        <taxon>Eukaryota</taxon>
        <taxon>Discoba</taxon>
        <taxon>Heterolobosea</taxon>
        <taxon>Tetramitia</taxon>
        <taxon>Eutetramitia</taxon>
        <taxon>Acrasidae</taxon>
        <taxon>Acrasis</taxon>
    </lineage>
</organism>
<keyword evidence="2" id="KW-0732">Signal</keyword>
<protein>
    <submittedName>
        <fullName evidence="3">Uncharacterized protein</fullName>
    </submittedName>
</protein>
<keyword evidence="1" id="KW-0812">Transmembrane</keyword>
<evidence type="ECO:0000256" key="1">
    <source>
        <dbReference type="SAM" id="Phobius"/>
    </source>
</evidence>
<keyword evidence="1" id="KW-0472">Membrane</keyword>
<comment type="caution">
    <text evidence="3">The sequence shown here is derived from an EMBL/GenBank/DDBJ whole genome shotgun (WGS) entry which is preliminary data.</text>
</comment>
<dbReference type="Proteomes" id="UP001431209">
    <property type="component" value="Unassembled WGS sequence"/>
</dbReference>
<sequence length="508" mass="57524">MILKLILLVVLSFAIAQRTEEISSLYVYDLPPHTTRNSFPQSIQYIPATKDWKKPHTHIIKTDGIDSVDIEAPFELDYPQEYLLRGQYKPSPKSVAFFNFEKLPGQQDVYVYNGTSDEHKVVYKQFSKKFEGTSYYVSDVVSSDNNTLVLLADPVQQTKYLYQIEPHGGYSLVAEGVTQVNYCQEEEFIYGNIIYNAATRIRQRFNQVTGLPMVINSTCYLVAGQQVYEILPATVSPIRRTSLIASNINGAILTPANNTNLHFTVLNSNGGATAYYKNGLTQNFDFRVDPQATASAVPVAVYVPYYNQTANPNSTFTYYFVHNTNSRWSLYRQNIGTERTLYNQFVAQLHPEDNNPLTQLVHNEIAYYAPLEKVLIVQIERKNVTHASKVQLIHVDVNDDVNSPKQVRRVDSLCSGECGLYAGARYMVQLRNGEVIVKKGNIVDGFRLHKVRWVEPRANLLVPILGGLAMALIAIVLIVGAIIIHIIVRRRDRKSQENTYEARPILTN</sequence>
<name>A0AAW2YRS3_9EUKA</name>
<dbReference type="EMBL" id="JAOPGA020000576">
    <property type="protein sequence ID" value="KAL0479573.1"/>
    <property type="molecule type" value="Genomic_DNA"/>
</dbReference>
<dbReference type="AlphaFoldDB" id="A0AAW2YRS3"/>
<keyword evidence="4" id="KW-1185">Reference proteome</keyword>
<evidence type="ECO:0000313" key="4">
    <source>
        <dbReference type="Proteomes" id="UP001431209"/>
    </source>
</evidence>
<evidence type="ECO:0000313" key="3">
    <source>
        <dbReference type="EMBL" id="KAL0479573.1"/>
    </source>
</evidence>
<gene>
    <name evidence="3" type="ORF">AKO1_007764</name>
</gene>
<reference evidence="3 4" key="1">
    <citation type="submission" date="2024-03" db="EMBL/GenBank/DDBJ databases">
        <title>The Acrasis kona genome and developmental transcriptomes reveal deep origins of eukaryotic multicellular pathways.</title>
        <authorList>
            <person name="Sheikh S."/>
            <person name="Fu C.-J."/>
            <person name="Brown M.W."/>
            <person name="Baldauf S.L."/>
        </authorList>
    </citation>
    <scope>NUCLEOTIDE SEQUENCE [LARGE SCALE GENOMIC DNA]</scope>
    <source>
        <strain evidence="3 4">ATCC MYA-3509</strain>
    </source>
</reference>
<proteinExistence type="predicted"/>
<feature type="chain" id="PRO_5043318551" evidence="2">
    <location>
        <begin position="17"/>
        <end position="508"/>
    </location>
</feature>
<feature type="transmembrane region" description="Helical" evidence="1">
    <location>
        <begin position="460"/>
        <end position="488"/>
    </location>
</feature>
<keyword evidence="1" id="KW-1133">Transmembrane helix</keyword>